<reference evidence="2" key="1">
    <citation type="journal article" date="2018" name="Nat. Microbiol.">
        <title>Leveraging single-cell genomics to expand the fungal tree of life.</title>
        <authorList>
            <person name="Ahrendt S.R."/>
            <person name="Quandt C.A."/>
            <person name="Ciobanu D."/>
            <person name="Clum A."/>
            <person name="Salamov A."/>
            <person name="Andreopoulos B."/>
            <person name="Cheng J.F."/>
            <person name="Woyke T."/>
            <person name="Pelin A."/>
            <person name="Henrissat B."/>
            <person name="Reynolds N.K."/>
            <person name="Benny G.L."/>
            <person name="Smith M.E."/>
            <person name="James T.Y."/>
            <person name="Grigoriev I.V."/>
        </authorList>
    </citation>
    <scope>NUCLEOTIDE SEQUENCE [LARGE SCALE GENOMIC DNA]</scope>
</reference>
<evidence type="ECO:0000313" key="1">
    <source>
        <dbReference type="EMBL" id="RKO83826.1"/>
    </source>
</evidence>
<dbReference type="AlphaFoldDB" id="A0A4P9W189"/>
<proteinExistence type="predicted"/>
<dbReference type="Proteomes" id="UP000269721">
    <property type="component" value="Unassembled WGS sequence"/>
</dbReference>
<protein>
    <submittedName>
        <fullName evidence="1">Uncharacterized protein</fullName>
    </submittedName>
</protein>
<keyword evidence="2" id="KW-1185">Reference proteome</keyword>
<dbReference type="EMBL" id="ML000794">
    <property type="protein sequence ID" value="RKO83826.1"/>
    <property type="molecule type" value="Genomic_DNA"/>
</dbReference>
<organism evidence="1 2">
    <name type="scientific">Blyttiomyces helicus</name>
    <dbReference type="NCBI Taxonomy" id="388810"/>
    <lineage>
        <taxon>Eukaryota</taxon>
        <taxon>Fungi</taxon>
        <taxon>Fungi incertae sedis</taxon>
        <taxon>Chytridiomycota</taxon>
        <taxon>Chytridiomycota incertae sedis</taxon>
        <taxon>Chytridiomycetes</taxon>
        <taxon>Chytridiomycetes incertae sedis</taxon>
        <taxon>Blyttiomyces</taxon>
    </lineage>
</organism>
<evidence type="ECO:0000313" key="2">
    <source>
        <dbReference type="Proteomes" id="UP000269721"/>
    </source>
</evidence>
<gene>
    <name evidence="1" type="ORF">BDK51DRAFT_50973</name>
</gene>
<accession>A0A4P9W189</accession>
<name>A0A4P9W189_9FUNG</name>
<sequence length="363" mass="39268">MLLATSEAEPADIVTALAVSGADSTATTTLPLGCQRPRLVFEIVREILRLVENVMDGPRCLMESASISRMWAAEAKGLIWERGSGKRVKRLKISMADFAWRDETLSEFNAFMAELVGLQILQLLGPADTRFGRACLLHSPPLEALRCAVIRTVRAPWLVDGDPGLAAVGRGFARLRGHTLFRDDGGRLTALLASKGSGLRVLDLNEAHKHIVSGSDSTVRTLDVVADIASHAPKLEAIGLSWTGGLSCIQQTDHGNCPRLRRVVLLDQSDTLYRRFTHAKRFISLPPQSRALLDRLGIDVSFTDLIVTAGRLALNSCDNGLMDPEAIEPTSGVVTSTDSKMGLFADITGSGGNRYKDENVEGV</sequence>